<dbReference type="Proteomes" id="UP000198601">
    <property type="component" value="Unassembled WGS sequence"/>
</dbReference>
<keyword evidence="2" id="KW-0456">Lyase</keyword>
<dbReference type="EMBL" id="FMTT01000033">
    <property type="protein sequence ID" value="SCW71771.1"/>
    <property type="molecule type" value="Genomic_DNA"/>
</dbReference>
<evidence type="ECO:0000259" key="1">
    <source>
        <dbReference type="Pfam" id="PF12708"/>
    </source>
</evidence>
<dbReference type="PROSITE" id="PS51318">
    <property type="entry name" value="TAT"/>
    <property type="match status" value="1"/>
</dbReference>
<name>A0A1G4SRZ2_9BACL</name>
<reference evidence="3" key="1">
    <citation type="submission" date="2016-10" db="EMBL/GenBank/DDBJ databases">
        <authorList>
            <person name="Varghese N."/>
            <person name="Submissions S."/>
        </authorList>
    </citation>
    <scope>NUCLEOTIDE SEQUENCE [LARGE SCALE GENOMIC DNA]</scope>
    <source>
        <strain evidence="3">CGMCC 1.8946</strain>
    </source>
</reference>
<dbReference type="InterPro" id="IPR012334">
    <property type="entry name" value="Pectin_lyas_fold"/>
</dbReference>
<dbReference type="GO" id="GO:0016829">
    <property type="term" value="F:lyase activity"/>
    <property type="evidence" value="ECO:0007669"/>
    <property type="project" value="UniProtKB-KW"/>
</dbReference>
<dbReference type="Pfam" id="PF12708">
    <property type="entry name" value="Pect-lyase_RHGA_epim"/>
    <property type="match status" value="1"/>
</dbReference>
<protein>
    <submittedName>
        <fullName evidence="2">Pectate lyase superfamily protein</fullName>
    </submittedName>
</protein>
<gene>
    <name evidence="2" type="ORF">SAMN04487970_103355</name>
</gene>
<dbReference type="InterPro" id="IPR011050">
    <property type="entry name" value="Pectin_lyase_fold/virulence"/>
</dbReference>
<keyword evidence="3" id="KW-1185">Reference proteome</keyword>
<accession>A0A1G4SRZ2</accession>
<dbReference type="RefSeq" id="WP_090674511.1">
    <property type="nucleotide sequence ID" value="NZ_FMTT01000033.1"/>
</dbReference>
<evidence type="ECO:0000313" key="2">
    <source>
        <dbReference type="EMBL" id="SCW71771.1"/>
    </source>
</evidence>
<evidence type="ECO:0000313" key="3">
    <source>
        <dbReference type="Proteomes" id="UP000198601"/>
    </source>
</evidence>
<dbReference type="OrthoDB" id="2515810at2"/>
<dbReference type="STRING" id="624147.SAMN04487970_103355"/>
<feature type="domain" description="Rhamnogalacturonase A/B/Epimerase-like pectate lyase" evidence="1">
    <location>
        <begin position="62"/>
        <end position="262"/>
    </location>
</feature>
<proteinExistence type="predicted"/>
<dbReference type="SUPFAM" id="SSF51126">
    <property type="entry name" value="Pectin lyase-like"/>
    <property type="match status" value="1"/>
</dbReference>
<dbReference type="InterPro" id="IPR024535">
    <property type="entry name" value="RHGA/B-epi-like_pectate_lyase"/>
</dbReference>
<organism evidence="2 3">
    <name type="scientific">Paenibacillus tianmuensis</name>
    <dbReference type="NCBI Taxonomy" id="624147"/>
    <lineage>
        <taxon>Bacteria</taxon>
        <taxon>Bacillati</taxon>
        <taxon>Bacillota</taxon>
        <taxon>Bacilli</taxon>
        <taxon>Bacillales</taxon>
        <taxon>Paenibacillaceae</taxon>
        <taxon>Paenibacillus</taxon>
    </lineage>
</organism>
<sequence length="433" mass="47158">MNNDNRHDNKQISRRKLLTSLGTLGVGVAGASLLSGVDKVYGSSVTNAVYDSAALNVPSTNFVNVTDASFKADPTGDKDSTKAINDAFAFAAQNKKAVFFPGGTYLIEETINVPLHVSFYGVGHASEIKATAPISMFKFASQGTDQKGNRYGEMSGLYINGNQIATIGLELAYVVVERLFQAVQIENVSGPAIRMDTSQNNTFVSVNIEHCKQGIVLLNGAGNNAFYRCEINEPGDVGILFGSDESLTGYGKNAFSNQSTGNEFNKCIIERGTTAGYGVHIKSGYRNVFWNCDIVAGRLAKVKIDFGDNQSLNGFYRCAFTCSDNEIAISAGGYRTMIQDSIIKGYEKANPTCIEVFNETHIIHCHLSEKTYKIVNKAGDRKINIRFTPLNAVGSTENRPNHGHMGVGVQYYNITTEMLEIWNGEAWKSVAFK</sequence>
<dbReference type="AlphaFoldDB" id="A0A1G4SRZ2"/>
<dbReference type="InterPro" id="IPR006311">
    <property type="entry name" value="TAT_signal"/>
</dbReference>
<dbReference type="Gene3D" id="2.160.20.10">
    <property type="entry name" value="Single-stranded right-handed beta-helix, Pectin lyase-like"/>
    <property type="match status" value="1"/>
</dbReference>